<evidence type="ECO:0000256" key="1">
    <source>
        <dbReference type="ARBA" id="ARBA00004651"/>
    </source>
</evidence>
<keyword evidence="9" id="KW-1185">Reference proteome</keyword>
<dbReference type="Proteomes" id="UP001163293">
    <property type="component" value="Chromosome"/>
</dbReference>
<organism evidence="8 9">
    <name type="scientific">Paenarthrobacter ureafaciens</name>
    <dbReference type="NCBI Taxonomy" id="37931"/>
    <lineage>
        <taxon>Bacteria</taxon>
        <taxon>Bacillati</taxon>
        <taxon>Actinomycetota</taxon>
        <taxon>Actinomycetes</taxon>
        <taxon>Micrococcales</taxon>
        <taxon>Micrococcaceae</taxon>
        <taxon>Paenarthrobacter</taxon>
    </lineage>
</organism>
<feature type="transmembrane region" description="Helical" evidence="6">
    <location>
        <begin position="245"/>
        <end position="265"/>
    </location>
</feature>
<evidence type="ECO:0000313" key="8">
    <source>
        <dbReference type="EMBL" id="UYV99409.1"/>
    </source>
</evidence>
<keyword evidence="4 6" id="KW-1133">Transmembrane helix</keyword>
<dbReference type="RefSeq" id="WP_069696450.1">
    <property type="nucleotide sequence ID" value="NZ_CP043010.1"/>
</dbReference>
<evidence type="ECO:0000256" key="6">
    <source>
        <dbReference type="SAM" id="Phobius"/>
    </source>
</evidence>
<gene>
    <name evidence="8" type="ORF">NL394_09510</name>
</gene>
<reference evidence="8" key="1">
    <citation type="submission" date="2022-07" db="EMBL/GenBank/DDBJ databases">
        <authorList>
            <person name="Wu T."/>
        </authorList>
    </citation>
    <scope>NUCLEOTIDE SEQUENCE</scope>
    <source>
        <strain evidence="8">SD-1</strain>
    </source>
</reference>
<evidence type="ECO:0000256" key="4">
    <source>
        <dbReference type="ARBA" id="ARBA00022989"/>
    </source>
</evidence>
<keyword evidence="3 6" id="KW-0812">Transmembrane</keyword>
<dbReference type="GO" id="GO:0005886">
    <property type="term" value="C:plasma membrane"/>
    <property type="evidence" value="ECO:0007669"/>
    <property type="project" value="UniProtKB-SubCell"/>
</dbReference>
<accession>A0AAX3EMZ3</accession>
<evidence type="ECO:0000256" key="3">
    <source>
        <dbReference type="ARBA" id="ARBA00022692"/>
    </source>
</evidence>
<proteinExistence type="predicted"/>
<evidence type="ECO:0000256" key="2">
    <source>
        <dbReference type="ARBA" id="ARBA00022475"/>
    </source>
</evidence>
<sequence length="388" mass="40534">MNPVLAIAGVELRRFFRDRSNIFFVFIFPLMLILLLGIQFGVGSAGPIVAVAGGEGTPLARDLTDRLKAEGLTVRPDTASAVRRDVSRGSTDVGLFISEQAAKAYDDAGPVELEVLAAPDASGQTALQAVRATVRDLGRTQLQLRALMDGGVTEDAARSALARAKTSTVEPTVQVMESDGVSSEFRGLGRFDLGAAQQLLLFIFLSSLTGAAALIQARRYGVISRALAAPVTAARTMTGLALGRFAIAGVQGVYILLGTALLFGVDWGNLWLAMLVVGVFSLVAAAAAMVVGSMLDHDGAATGVGIGLGLVVAGLGGCMVPPEFFSEPMAAVSRFTPHRWAYDAIAEVQRHEAALLDILPHLGVLAAMAAGLLVLGTWLLRRSLAKAL</sequence>
<dbReference type="InterPro" id="IPR013525">
    <property type="entry name" value="ABC2_TM"/>
</dbReference>
<feature type="transmembrane region" description="Helical" evidence="6">
    <location>
        <begin position="303"/>
        <end position="322"/>
    </location>
</feature>
<keyword evidence="2" id="KW-1003">Cell membrane</keyword>
<dbReference type="PANTHER" id="PTHR30294:SF38">
    <property type="entry name" value="TRANSPORT PERMEASE PROTEIN"/>
    <property type="match status" value="1"/>
</dbReference>
<comment type="subcellular location">
    <subcellularLocation>
        <location evidence="1">Cell membrane</location>
        <topology evidence="1">Multi-pass membrane protein</topology>
    </subcellularLocation>
</comment>
<evidence type="ECO:0000313" key="9">
    <source>
        <dbReference type="Proteomes" id="UP001163293"/>
    </source>
</evidence>
<dbReference type="Pfam" id="PF12698">
    <property type="entry name" value="ABC2_membrane_3"/>
    <property type="match status" value="1"/>
</dbReference>
<name>A0AAX3EMZ3_PAEUR</name>
<dbReference type="GO" id="GO:0140359">
    <property type="term" value="F:ABC-type transporter activity"/>
    <property type="evidence" value="ECO:0007669"/>
    <property type="project" value="InterPro"/>
</dbReference>
<feature type="transmembrane region" description="Helical" evidence="6">
    <location>
        <begin position="358"/>
        <end position="380"/>
    </location>
</feature>
<dbReference type="InterPro" id="IPR051449">
    <property type="entry name" value="ABC-2_transporter_component"/>
</dbReference>
<dbReference type="EMBL" id="CP101185">
    <property type="protein sequence ID" value="UYV99409.1"/>
    <property type="molecule type" value="Genomic_DNA"/>
</dbReference>
<feature type="domain" description="ABC-2 type transporter transmembrane" evidence="7">
    <location>
        <begin position="22"/>
        <end position="377"/>
    </location>
</feature>
<feature type="transmembrane region" description="Helical" evidence="6">
    <location>
        <begin position="195"/>
        <end position="215"/>
    </location>
</feature>
<feature type="transmembrane region" description="Helical" evidence="6">
    <location>
        <begin position="271"/>
        <end position="291"/>
    </location>
</feature>
<feature type="transmembrane region" description="Helical" evidence="6">
    <location>
        <begin position="22"/>
        <end position="42"/>
    </location>
</feature>
<protein>
    <submittedName>
        <fullName evidence="8">ABC transporter permease</fullName>
    </submittedName>
</protein>
<keyword evidence="5 6" id="KW-0472">Membrane</keyword>
<evidence type="ECO:0000259" key="7">
    <source>
        <dbReference type="Pfam" id="PF12698"/>
    </source>
</evidence>
<evidence type="ECO:0000256" key="5">
    <source>
        <dbReference type="ARBA" id="ARBA00023136"/>
    </source>
</evidence>
<dbReference type="PANTHER" id="PTHR30294">
    <property type="entry name" value="MEMBRANE COMPONENT OF ABC TRANSPORTER YHHJ-RELATED"/>
    <property type="match status" value="1"/>
</dbReference>
<dbReference type="AlphaFoldDB" id="A0AAX3EMZ3"/>